<feature type="transmembrane region" description="Helical" evidence="1">
    <location>
        <begin position="6"/>
        <end position="25"/>
    </location>
</feature>
<evidence type="ECO:0000256" key="1">
    <source>
        <dbReference type="SAM" id="Phobius"/>
    </source>
</evidence>
<evidence type="ECO:0000313" key="3">
    <source>
        <dbReference type="Proteomes" id="UP000184159"/>
    </source>
</evidence>
<evidence type="ECO:0008006" key="4">
    <source>
        <dbReference type="Google" id="ProtNLM"/>
    </source>
</evidence>
<proteinExistence type="predicted"/>
<organism evidence="2 3">
    <name type="scientific">Vibrio gazogenes DSM 21264 = NBRC 103151</name>
    <dbReference type="NCBI Taxonomy" id="1123492"/>
    <lineage>
        <taxon>Bacteria</taxon>
        <taxon>Pseudomonadati</taxon>
        <taxon>Pseudomonadota</taxon>
        <taxon>Gammaproteobacteria</taxon>
        <taxon>Vibrionales</taxon>
        <taxon>Vibrionaceae</taxon>
        <taxon>Vibrio</taxon>
    </lineage>
</organism>
<reference evidence="3" key="1">
    <citation type="submission" date="2016-11" db="EMBL/GenBank/DDBJ databases">
        <authorList>
            <person name="Varghese N."/>
            <person name="Submissions S."/>
        </authorList>
    </citation>
    <scope>NUCLEOTIDE SEQUENCE [LARGE SCALE GENOMIC DNA]</scope>
    <source>
        <strain evidence="3">DSM 21264</strain>
    </source>
</reference>
<name>A0A1M5FIP1_VIBGA</name>
<keyword evidence="1" id="KW-0472">Membrane</keyword>
<evidence type="ECO:0000313" key="2">
    <source>
        <dbReference type="EMBL" id="SHF91447.1"/>
    </source>
</evidence>
<gene>
    <name evidence="2" type="ORF">SAMN02745781_03488</name>
</gene>
<dbReference type="EMBL" id="FQUH01000020">
    <property type="protein sequence ID" value="SHF91447.1"/>
    <property type="molecule type" value="Genomic_DNA"/>
</dbReference>
<dbReference type="Proteomes" id="UP000184159">
    <property type="component" value="Unassembled WGS sequence"/>
</dbReference>
<sequence>MNYTETILLGVSSGIVSAFLVWVCVKSWNATFTPWLRKQIYRGVEVQGEWTAVIMHDNDGRDVSEIGDAVETINYVLNIESQYGHVVKGWFSQSYKNSERESQGRYKVTGQIMDGVLMLSLSPSMRSKSSFGTLLMYVAASGGMLDGIFTYKGVKTNTIKSTDITLEKRV</sequence>
<protein>
    <recommendedName>
        <fullName evidence="4">SMODS-associating 2TM beta-strand rich effector domain-containing protein</fullName>
    </recommendedName>
</protein>
<keyword evidence="1" id="KW-1133">Transmembrane helix</keyword>
<dbReference type="AlphaFoldDB" id="A0A1M5FIP1"/>
<keyword evidence="3" id="KW-1185">Reference proteome</keyword>
<dbReference type="RefSeq" id="WP_072962175.1">
    <property type="nucleotide sequence ID" value="NZ_FQUH01000020.1"/>
</dbReference>
<accession>A0A1M5FIP1</accession>
<feature type="transmembrane region" description="Helical" evidence="1">
    <location>
        <begin position="131"/>
        <end position="151"/>
    </location>
</feature>
<keyword evidence="1" id="KW-0812">Transmembrane</keyword>